<dbReference type="PROSITE" id="PS00893">
    <property type="entry name" value="NUDIX_BOX"/>
    <property type="match status" value="1"/>
</dbReference>
<dbReference type="InterPro" id="IPR000086">
    <property type="entry name" value="NUDIX_hydrolase_dom"/>
</dbReference>
<reference evidence="5" key="1">
    <citation type="submission" date="2017-09" db="EMBL/GenBank/DDBJ databases">
        <title>Depth-based differentiation of microbial function through sediment-hosted aquifers and enrichment of novel symbionts in the deep terrestrial subsurface.</title>
        <authorList>
            <person name="Probst A.J."/>
            <person name="Ladd B."/>
            <person name="Jarett J.K."/>
            <person name="Geller-Mcgrath D.E."/>
            <person name="Sieber C.M.K."/>
            <person name="Emerson J.B."/>
            <person name="Anantharaman K."/>
            <person name="Thomas B.C."/>
            <person name="Malmstrom R."/>
            <person name="Stieglmeier M."/>
            <person name="Klingl A."/>
            <person name="Woyke T."/>
            <person name="Ryan C.M."/>
            <person name="Banfield J.F."/>
        </authorList>
    </citation>
    <scope>NUCLEOTIDE SEQUENCE [LARGE SCALE GENOMIC DNA]</scope>
</reference>
<dbReference type="PANTHER" id="PTHR16099">
    <property type="entry name" value="8-OXO-DGTP DIPHOSPHATES NUDT15"/>
    <property type="match status" value="1"/>
</dbReference>
<keyword evidence="1 2" id="KW-0378">Hydrolase</keyword>
<accession>A0A2M8ENJ9</accession>
<dbReference type="EMBL" id="PFSI01000050">
    <property type="protein sequence ID" value="PJC24315.1"/>
    <property type="molecule type" value="Genomic_DNA"/>
</dbReference>
<dbReference type="AlphaFoldDB" id="A0A2M8ENJ9"/>
<dbReference type="Proteomes" id="UP000230251">
    <property type="component" value="Unassembled WGS sequence"/>
</dbReference>
<comment type="caution">
    <text evidence="4">The sequence shown here is derived from an EMBL/GenBank/DDBJ whole genome shotgun (WGS) entry which is preliminary data.</text>
</comment>
<dbReference type="GO" id="GO:0005829">
    <property type="term" value="C:cytosol"/>
    <property type="evidence" value="ECO:0007669"/>
    <property type="project" value="TreeGrafter"/>
</dbReference>
<dbReference type="GO" id="GO:0006203">
    <property type="term" value="P:dGTP catabolic process"/>
    <property type="evidence" value="ECO:0007669"/>
    <property type="project" value="TreeGrafter"/>
</dbReference>
<dbReference type="PRINTS" id="PR00502">
    <property type="entry name" value="NUDIXFAMILY"/>
</dbReference>
<evidence type="ECO:0000313" key="4">
    <source>
        <dbReference type="EMBL" id="PJC24315.1"/>
    </source>
</evidence>
<gene>
    <name evidence="4" type="ORF">CO057_03250</name>
</gene>
<name>A0A2M8ENJ9_9BACT</name>
<dbReference type="CDD" id="cd04678">
    <property type="entry name" value="NUDIX_MTH2_Nudt15"/>
    <property type="match status" value="1"/>
</dbReference>
<evidence type="ECO:0000256" key="1">
    <source>
        <dbReference type="ARBA" id="ARBA00022801"/>
    </source>
</evidence>
<dbReference type="SUPFAM" id="SSF55811">
    <property type="entry name" value="Nudix"/>
    <property type="match status" value="1"/>
</dbReference>
<dbReference type="GO" id="GO:0035539">
    <property type="term" value="F:8-oxo-7,8-dihydrodeoxyguanosine triphosphate pyrophosphatase activity"/>
    <property type="evidence" value="ECO:0007669"/>
    <property type="project" value="TreeGrafter"/>
</dbReference>
<dbReference type="PROSITE" id="PS51462">
    <property type="entry name" value="NUDIX"/>
    <property type="match status" value="1"/>
</dbReference>
<dbReference type="FunFam" id="3.90.79.10:FF:000060">
    <property type="entry name" value="Nudix hydrolase 1"/>
    <property type="match status" value="1"/>
</dbReference>
<dbReference type="PANTHER" id="PTHR16099:SF5">
    <property type="entry name" value="NUCLEOTIDE TRIPHOSPHATE DIPHOSPHATASE NUDT15"/>
    <property type="match status" value="1"/>
</dbReference>
<protein>
    <submittedName>
        <fullName evidence="4">ADP-ribose pyrophosphatase</fullName>
    </submittedName>
</protein>
<proteinExistence type="inferred from homology"/>
<evidence type="ECO:0000313" key="5">
    <source>
        <dbReference type="Proteomes" id="UP000230251"/>
    </source>
</evidence>
<comment type="similarity">
    <text evidence="2">Belongs to the Nudix hydrolase family.</text>
</comment>
<dbReference type="InterPro" id="IPR020476">
    <property type="entry name" value="Nudix_hydrolase"/>
</dbReference>
<dbReference type="InterPro" id="IPR015797">
    <property type="entry name" value="NUDIX_hydrolase-like_dom_sf"/>
</dbReference>
<sequence>MADSNQPKVGVGVIIENNEGKILIGKRLNSLAPYYSIPGGHLELGETFESAATREIKEETNLNIRDPKVIAVTNNLETFKESGQHYISIILFVRDFDGDLQNLEPEKCESWQWAHPNNLPVPHFDASERGVSCYLEGVCYKKFE</sequence>
<dbReference type="Gene3D" id="3.90.79.10">
    <property type="entry name" value="Nucleoside Triphosphate Pyrophosphohydrolase"/>
    <property type="match status" value="1"/>
</dbReference>
<dbReference type="Pfam" id="PF00293">
    <property type="entry name" value="NUDIX"/>
    <property type="match status" value="1"/>
</dbReference>
<feature type="domain" description="Nudix hydrolase" evidence="3">
    <location>
        <begin position="6"/>
        <end position="137"/>
    </location>
</feature>
<evidence type="ECO:0000259" key="3">
    <source>
        <dbReference type="PROSITE" id="PS51462"/>
    </source>
</evidence>
<organism evidence="4 5">
    <name type="scientific">Candidatus Uhrbacteria bacterium CG_4_9_14_0_2_um_filter_41_50</name>
    <dbReference type="NCBI Taxonomy" id="1975031"/>
    <lineage>
        <taxon>Bacteria</taxon>
        <taxon>Candidatus Uhriibacteriota</taxon>
    </lineage>
</organism>
<dbReference type="InterPro" id="IPR020084">
    <property type="entry name" value="NUDIX_hydrolase_CS"/>
</dbReference>
<evidence type="ECO:0000256" key="2">
    <source>
        <dbReference type="RuleBase" id="RU003476"/>
    </source>
</evidence>